<feature type="region of interest" description="Disordered" evidence="14">
    <location>
        <begin position="618"/>
        <end position="653"/>
    </location>
</feature>
<feature type="transmembrane region" description="Helical" evidence="13">
    <location>
        <begin position="120"/>
        <end position="142"/>
    </location>
</feature>
<comment type="caution">
    <text evidence="17">The sequence shown here is derived from an EMBL/GenBank/DDBJ whole genome shotgun (WGS) entry which is preliminary data.</text>
</comment>
<evidence type="ECO:0000256" key="4">
    <source>
        <dbReference type="ARBA" id="ARBA00013797"/>
    </source>
</evidence>
<organism evidence="17 18">
    <name type="scientific">Geotrichum candidum</name>
    <name type="common">Oospora lactis</name>
    <name type="synonym">Dipodascus geotrichum</name>
    <dbReference type="NCBI Taxonomy" id="1173061"/>
    <lineage>
        <taxon>Eukaryota</taxon>
        <taxon>Fungi</taxon>
        <taxon>Dikarya</taxon>
        <taxon>Ascomycota</taxon>
        <taxon>Saccharomycotina</taxon>
        <taxon>Dipodascomycetes</taxon>
        <taxon>Dipodascales</taxon>
        <taxon>Dipodascaceae</taxon>
        <taxon>Geotrichum</taxon>
    </lineage>
</organism>
<dbReference type="GO" id="GO:0051751">
    <property type="term" value="F:alpha-1,4-mannosyltransferase activity"/>
    <property type="evidence" value="ECO:0007669"/>
    <property type="project" value="InterPro"/>
</dbReference>
<feature type="transmembrane region" description="Helical" evidence="13">
    <location>
        <begin position="175"/>
        <end position="193"/>
    </location>
</feature>
<dbReference type="PANTHER" id="PTHR12886">
    <property type="entry name" value="PIG-M MANNOSYLTRANSFERASE"/>
    <property type="match status" value="1"/>
</dbReference>
<dbReference type="GO" id="GO:0006506">
    <property type="term" value="P:GPI anchor biosynthetic process"/>
    <property type="evidence" value="ECO:0007669"/>
    <property type="project" value="UniProtKB-KW"/>
</dbReference>
<feature type="transmembrane region" description="Helical" evidence="13">
    <location>
        <begin position="259"/>
        <end position="278"/>
    </location>
</feature>
<evidence type="ECO:0000259" key="15">
    <source>
        <dbReference type="Pfam" id="PF17733"/>
    </source>
</evidence>
<feature type="domain" description="Peroxisomal membrane protein PEX14-like KPWE" evidence="15">
    <location>
        <begin position="585"/>
        <end position="633"/>
    </location>
</feature>
<feature type="transmembrane region" description="Helical" evidence="13">
    <location>
        <begin position="375"/>
        <end position="395"/>
    </location>
</feature>
<proteinExistence type="inferred from homology"/>
<evidence type="ECO:0000256" key="5">
    <source>
        <dbReference type="ARBA" id="ARBA00022502"/>
    </source>
</evidence>
<feature type="region of interest" description="Disordered" evidence="14">
    <location>
        <begin position="558"/>
        <end position="585"/>
    </location>
</feature>
<evidence type="ECO:0000256" key="10">
    <source>
        <dbReference type="ARBA" id="ARBA00022989"/>
    </source>
</evidence>
<keyword evidence="11 13" id="KW-0472">Membrane</keyword>
<evidence type="ECO:0000256" key="3">
    <source>
        <dbReference type="ARBA" id="ARBA00011071"/>
    </source>
</evidence>
<dbReference type="PANTHER" id="PTHR12886:SF0">
    <property type="entry name" value="GPI MANNOSYLTRANSFERASE 1"/>
    <property type="match status" value="1"/>
</dbReference>
<feature type="compositionally biased region" description="Low complexity" evidence="14">
    <location>
        <begin position="558"/>
        <end position="568"/>
    </location>
</feature>
<evidence type="ECO:0000256" key="1">
    <source>
        <dbReference type="ARBA" id="ARBA00004477"/>
    </source>
</evidence>
<dbReference type="InterPro" id="IPR058841">
    <property type="entry name" value="HTH_76"/>
</dbReference>
<dbReference type="Pfam" id="PF17733">
    <property type="entry name" value="KPWE_dom"/>
    <property type="match status" value="1"/>
</dbReference>
<keyword evidence="8 13" id="KW-0812">Transmembrane</keyword>
<gene>
    <name evidence="17" type="ORF">DV451_002982</name>
</gene>
<keyword evidence="10 13" id="KW-1133">Transmembrane helix</keyword>
<evidence type="ECO:0000259" key="16">
    <source>
        <dbReference type="Pfam" id="PF25871"/>
    </source>
</evidence>
<feature type="transmembrane region" description="Helical" evidence="13">
    <location>
        <begin position="445"/>
        <end position="465"/>
    </location>
</feature>
<evidence type="ECO:0000313" key="18">
    <source>
        <dbReference type="Proteomes" id="UP000750522"/>
    </source>
</evidence>
<comment type="subcellular location">
    <subcellularLocation>
        <location evidence="1 13">Endoplasmic reticulum membrane</location>
        <topology evidence="1 13">Multi-pass membrane protein</topology>
    </subcellularLocation>
</comment>
<evidence type="ECO:0000256" key="11">
    <source>
        <dbReference type="ARBA" id="ARBA00023136"/>
    </source>
</evidence>
<evidence type="ECO:0000256" key="12">
    <source>
        <dbReference type="ARBA" id="ARBA00025399"/>
    </source>
</evidence>
<keyword evidence="7 13" id="KW-0808">Transferase</keyword>
<evidence type="ECO:0000313" key="17">
    <source>
        <dbReference type="EMBL" id="KAF5099449.1"/>
    </source>
</evidence>
<evidence type="ECO:0000256" key="14">
    <source>
        <dbReference type="SAM" id="MobiDB-lite"/>
    </source>
</evidence>
<dbReference type="InterPro" id="IPR040554">
    <property type="entry name" value="KPWE_PEX14_dom"/>
</dbReference>
<evidence type="ECO:0000256" key="6">
    <source>
        <dbReference type="ARBA" id="ARBA00022676"/>
    </source>
</evidence>
<keyword evidence="6 13" id="KW-0328">Glycosyltransferase</keyword>
<dbReference type="Proteomes" id="UP000750522">
    <property type="component" value="Unassembled WGS sequence"/>
</dbReference>
<comment type="function">
    <text evidence="12 13">Mannosyltransferase involved in glycosylphosphatidylinositol-anchor biosynthesis. Transfers the first alpha-1,4-mannose to GlcN-acyl-PI during GPI precursor assembly. Required for cell wall integrity.</text>
</comment>
<dbReference type="AlphaFoldDB" id="A0A9P5KS86"/>
<feature type="domain" description="PEX14-like helix-turn-helix" evidence="16">
    <location>
        <begin position="483"/>
        <end position="555"/>
    </location>
</feature>
<dbReference type="InterPro" id="IPR007704">
    <property type="entry name" value="PIG-M"/>
</dbReference>
<feature type="transmembrane region" description="Helical" evidence="13">
    <location>
        <begin position="43"/>
        <end position="67"/>
    </location>
</feature>
<dbReference type="Pfam" id="PF25871">
    <property type="entry name" value="HTH_76"/>
    <property type="match status" value="1"/>
</dbReference>
<dbReference type="GO" id="GO:1990529">
    <property type="term" value="C:glycosylphosphatidylinositol-mannosyltransferase I complex"/>
    <property type="evidence" value="ECO:0007669"/>
    <property type="project" value="TreeGrafter"/>
</dbReference>
<evidence type="ECO:0000256" key="7">
    <source>
        <dbReference type="ARBA" id="ARBA00022679"/>
    </source>
</evidence>
<feature type="transmembrane region" description="Helical" evidence="13">
    <location>
        <begin position="199"/>
        <end position="226"/>
    </location>
</feature>
<dbReference type="EC" id="2.4.1.-" evidence="13"/>
<feature type="transmembrane region" description="Helical" evidence="13">
    <location>
        <begin position="345"/>
        <end position="363"/>
    </location>
</feature>
<dbReference type="EMBL" id="QQZK01000059">
    <property type="protein sequence ID" value="KAF5099449.1"/>
    <property type="molecule type" value="Genomic_DNA"/>
</dbReference>
<keyword evidence="5 13" id="KW-0337">GPI-anchor biosynthesis</keyword>
<accession>A0A9P5KS86</accession>
<keyword evidence="9 13" id="KW-0256">Endoplasmic reticulum</keyword>
<dbReference type="Pfam" id="PF05007">
    <property type="entry name" value="Mannosyl_trans"/>
    <property type="match status" value="1"/>
</dbReference>
<protein>
    <recommendedName>
        <fullName evidence="4 13">GPI mannosyltransferase 1</fullName>
        <ecNumber evidence="13">2.4.1.-</ecNumber>
    </recommendedName>
    <alternativeName>
        <fullName evidence="13">GPI mannosyltransferase I</fullName>
    </alternativeName>
</protein>
<dbReference type="GO" id="GO:0005789">
    <property type="term" value="C:endoplasmic reticulum membrane"/>
    <property type="evidence" value="ECO:0007669"/>
    <property type="project" value="UniProtKB-SubCell"/>
</dbReference>
<evidence type="ECO:0000256" key="13">
    <source>
        <dbReference type="RuleBase" id="RU365064"/>
    </source>
</evidence>
<comment type="similarity">
    <text evidence="3 13">Belongs to the PIGM family.</text>
</comment>
<name>A0A9P5KS86_GEOCN</name>
<sequence length="653" mass="72599">MDTPGLRKRSARPVKNNSIVADEAAPPIAPAVTNGPAGDVAPWYLSTTFAVAFAVVQRIIIFFWGLYQDATMTPRFTDIDYFVFTDAARFMHLGGSPYDRETYRYTPLLAWLLLPTAHEAGFFSFGKVLFAVGDIVAGILILRILKIRQVSEANAVIYSAVWLLNPMVSTISTRGSSEGLLGAMVISFVWAVYTRRLVLGGVLAGVAVHFKIYPIIYIPTVIWSLASPEKPTKATKKNPRPARKTLVQKAIGFINRDRIVFAGTAAVSFLLLTGLMYLKYGYPFLLHTYLHHLSRIDHRHNFSPYSTLLYISSSPAVTASTSSAAPVTNPFLHFITSFIPEPSKWAFFPQLFLSGFLIPVLFAKRDVTKTMFLQTFAFVTFNKVCTAQYFMWYMVLLPFYLPSIVANIGPRGKVLGVLGVIAWVGSQTLWVREGYLLEFLGVPTFYPGLFVATILFFVVNCVCLAEQQHQQQQQQQQAATADEILSRFHAYDWASDDDFQTGLQRIRANLPPQSGAAPAEADLEAIELKAKTFFYEKKFGVRIDQAEYLAWAARQANANAKGDNNDAATTGDGDNGETKAESDPPYSLKYHEIVELILNNKPIPGIKHIPDTVLGLEASTQSTRTHRCKPWEKQTEETPETTADASLAEQTPL</sequence>
<dbReference type="GO" id="GO:0004376">
    <property type="term" value="F:GPI mannosyltransferase activity"/>
    <property type="evidence" value="ECO:0007669"/>
    <property type="project" value="InterPro"/>
</dbReference>
<reference evidence="17" key="2">
    <citation type="submission" date="2020-01" db="EMBL/GenBank/DDBJ databases">
        <authorList>
            <person name="Perkins V."/>
            <person name="Lessard M.-H."/>
            <person name="Dugat-Bony E."/>
            <person name="Frenette M."/>
            <person name="Labrie S."/>
        </authorList>
    </citation>
    <scope>NUCLEOTIDE SEQUENCE</scope>
    <source>
        <strain evidence="17">LMA-70</strain>
    </source>
</reference>
<comment type="pathway">
    <text evidence="2 13">Glycolipid biosynthesis; glycosylphosphatidylinositol-anchor biosynthesis.</text>
</comment>
<feature type="compositionally biased region" description="Polar residues" evidence="14">
    <location>
        <begin position="640"/>
        <end position="653"/>
    </location>
</feature>
<evidence type="ECO:0000256" key="2">
    <source>
        <dbReference type="ARBA" id="ARBA00004687"/>
    </source>
</evidence>
<evidence type="ECO:0000256" key="8">
    <source>
        <dbReference type="ARBA" id="ARBA00022692"/>
    </source>
</evidence>
<reference evidence="17" key="1">
    <citation type="journal article" date="2020" name="Front. Microbiol.">
        <title>Phenotypic and Genetic Characterization of the Cheese Ripening Yeast Geotrichum candidum.</title>
        <authorList>
            <person name="Perkins V."/>
            <person name="Vignola S."/>
            <person name="Lessard M.H."/>
            <person name="Plante P.L."/>
            <person name="Corbeil J."/>
            <person name="Dugat-Bony E."/>
            <person name="Frenette M."/>
            <person name="Labrie S."/>
        </authorList>
    </citation>
    <scope>NUCLEOTIDE SEQUENCE</scope>
    <source>
        <strain evidence="17">LMA-70</strain>
    </source>
</reference>
<evidence type="ECO:0000256" key="9">
    <source>
        <dbReference type="ARBA" id="ARBA00022824"/>
    </source>
</evidence>